<accession>J7S7G0</accession>
<organism evidence="15 16">
    <name type="scientific">Huiozyma naganishii (strain ATCC MYA-139 / BCRC 22969 / CBS 8797 / KCTC 17520 / NBRC 10181 / NCYC 3082 / Yp74L-3)</name>
    <name type="common">Yeast</name>
    <name type="synonym">Kazachstania naganishii</name>
    <dbReference type="NCBI Taxonomy" id="1071383"/>
    <lineage>
        <taxon>Eukaryota</taxon>
        <taxon>Fungi</taxon>
        <taxon>Dikarya</taxon>
        <taxon>Ascomycota</taxon>
        <taxon>Saccharomycotina</taxon>
        <taxon>Saccharomycetes</taxon>
        <taxon>Saccharomycetales</taxon>
        <taxon>Saccharomycetaceae</taxon>
        <taxon>Huiozyma</taxon>
    </lineage>
</organism>
<comment type="function">
    <text evidence="12">High-conductance magnesium-selective channel that mediates the influx of magnesium into the mitochondrial matrix. Essential for the splicing of mRNA group II introns in mitochondria by affecting mitochondrial magnesium concentrations, which are critical for group II intron splicing. It also suppresses a variety of mitochondrial intron mutations and its absence may disturb the assembly of mitochondrial membrane complexes.</text>
</comment>
<dbReference type="AlphaFoldDB" id="J7S7G0"/>
<keyword evidence="7" id="KW-0809">Transit peptide</keyword>
<dbReference type="GO" id="GO:1901612">
    <property type="term" value="F:cardiolipin binding"/>
    <property type="evidence" value="ECO:0007669"/>
    <property type="project" value="EnsemblFungi"/>
</dbReference>
<dbReference type="eggNOG" id="KOG2662">
    <property type="taxonomic scope" value="Eukaryota"/>
</dbReference>
<dbReference type="Pfam" id="PF22099">
    <property type="entry name" value="MRS2-like"/>
    <property type="match status" value="1"/>
</dbReference>
<keyword evidence="10" id="KW-0496">Mitochondrion</keyword>
<reference evidence="15 16" key="1">
    <citation type="journal article" date="2011" name="Proc. Natl. Acad. Sci. U.S.A.">
        <title>Evolutionary erosion of yeast sex chromosomes by mating-type switching accidents.</title>
        <authorList>
            <person name="Gordon J.L."/>
            <person name="Armisen D."/>
            <person name="Proux-Wera E."/>
            <person name="Oheigeartaigh S.S."/>
            <person name="Byrne K.P."/>
            <person name="Wolfe K.H."/>
        </authorList>
    </citation>
    <scope>NUCLEOTIDE SEQUENCE [LARGE SCALE GENOMIC DNA]</scope>
    <source>
        <strain evidence="16">ATCC MYA-139 / BCRC 22969 / CBS 8797 / CCRC 22969 / KCTC 17520 / NBRC 10181 / NCYC 3082</strain>
    </source>
</reference>
<protein>
    <recommendedName>
        <fullName evidence="14">Magnesium transporter</fullName>
    </recommendedName>
</protein>
<dbReference type="OrthoDB" id="10251508at2759"/>
<evidence type="ECO:0000256" key="5">
    <source>
        <dbReference type="ARBA" id="ARBA00022792"/>
    </source>
</evidence>
<dbReference type="InterPro" id="IPR039204">
    <property type="entry name" value="MRS2-like"/>
</dbReference>
<evidence type="ECO:0000256" key="12">
    <source>
        <dbReference type="ARBA" id="ARBA00046105"/>
    </source>
</evidence>
<comment type="subunit">
    <text evidence="13">Homopentamer. Forms homooligomers. Interacts with MFM1.</text>
</comment>
<comment type="subcellular location">
    <subcellularLocation>
        <location evidence="1 14">Mitochondrion inner membrane</location>
        <topology evidence="1 14">Multi-pass membrane protein</topology>
    </subcellularLocation>
</comment>
<feature type="transmembrane region" description="Helical" evidence="14">
    <location>
        <begin position="340"/>
        <end position="357"/>
    </location>
</feature>
<proteinExistence type="inferred from homology"/>
<evidence type="ECO:0000256" key="14">
    <source>
        <dbReference type="RuleBase" id="RU366042"/>
    </source>
</evidence>
<keyword evidence="4 14" id="KW-0812">Transmembrane</keyword>
<evidence type="ECO:0000256" key="9">
    <source>
        <dbReference type="ARBA" id="ARBA00023065"/>
    </source>
</evidence>
<dbReference type="CDD" id="cd12823">
    <property type="entry name" value="Mrs2_Mfm1p-like"/>
    <property type="match status" value="1"/>
</dbReference>
<reference evidence="16" key="2">
    <citation type="submission" date="2012-08" db="EMBL/GenBank/DDBJ databases">
        <title>Genome sequence of Kazachstania naganishii.</title>
        <authorList>
            <person name="Gordon J.L."/>
            <person name="Armisen D."/>
            <person name="Proux-Wera E."/>
            <person name="OhEigeartaigh S.S."/>
            <person name="Byrne K.P."/>
            <person name="Wolfe K.H."/>
        </authorList>
    </citation>
    <scope>NUCLEOTIDE SEQUENCE [LARGE SCALE GENOMIC DNA]</scope>
    <source>
        <strain evidence="16">ATCC MYA-139 / BCRC 22969 / CBS 8797 / CCRC 22969 / KCTC 17520 / NBRC 10181 / NCYC 3082</strain>
    </source>
</reference>
<name>J7S7G0_HUIN7</name>
<dbReference type="PANTHER" id="PTHR13890">
    <property type="entry name" value="RNA SPLICING PROTEIN MRS2, MITOCHONDRIAL"/>
    <property type="match status" value="1"/>
</dbReference>
<evidence type="ECO:0000313" key="15">
    <source>
        <dbReference type="EMBL" id="CCK70316.1"/>
    </source>
</evidence>
<keyword evidence="5 14" id="KW-0999">Mitochondrion inner membrane</keyword>
<dbReference type="OMA" id="TLLIHMF"/>
<dbReference type="EMBL" id="HE978318">
    <property type="protein sequence ID" value="CCK70316.1"/>
    <property type="molecule type" value="Genomic_DNA"/>
</dbReference>
<evidence type="ECO:0000256" key="2">
    <source>
        <dbReference type="ARBA" id="ARBA00009765"/>
    </source>
</evidence>
<evidence type="ECO:0000256" key="11">
    <source>
        <dbReference type="ARBA" id="ARBA00023136"/>
    </source>
</evidence>
<evidence type="ECO:0000313" key="16">
    <source>
        <dbReference type="Proteomes" id="UP000006310"/>
    </source>
</evidence>
<gene>
    <name evidence="15" type="primary">KNAG0E00480</name>
    <name evidence="15" type="ordered locus">KNAG_0E00480</name>
</gene>
<evidence type="ECO:0000256" key="6">
    <source>
        <dbReference type="ARBA" id="ARBA00022842"/>
    </source>
</evidence>
<dbReference type="KEGG" id="kng:KNAG_0E00480"/>
<dbReference type="Gene3D" id="1.20.58.340">
    <property type="entry name" value="Magnesium transport protein CorA, transmembrane region"/>
    <property type="match status" value="1"/>
</dbReference>
<keyword evidence="8 14" id="KW-1133">Transmembrane helix</keyword>
<keyword evidence="11 14" id="KW-0472">Membrane</keyword>
<evidence type="ECO:0000256" key="8">
    <source>
        <dbReference type="ARBA" id="ARBA00022989"/>
    </source>
</evidence>
<dbReference type="Gene3D" id="2.40.128.330">
    <property type="match status" value="1"/>
</dbReference>
<dbReference type="RefSeq" id="XP_022464562.1">
    <property type="nucleotide sequence ID" value="XM_022608025.1"/>
</dbReference>
<evidence type="ECO:0000256" key="3">
    <source>
        <dbReference type="ARBA" id="ARBA00022448"/>
    </source>
</evidence>
<keyword evidence="16" id="KW-1185">Reference proteome</keyword>
<keyword evidence="6 14" id="KW-0460">Magnesium</keyword>
<evidence type="ECO:0000256" key="1">
    <source>
        <dbReference type="ARBA" id="ARBA00004448"/>
    </source>
</evidence>
<dbReference type="Proteomes" id="UP000006310">
    <property type="component" value="Chromosome 5"/>
</dbReference>
<evidence type="ECO:0000256" key="10">
    <source>
        <dbReference type="ARBA" id="ARBA00023128"/>
    </source>
</evidence>
<dbReference type="GO" id="GO:0015095">
    <property type="term" value="F:magnesium ion transmembrane transporter activity"/>
    <property type="evidence" value="ECO:0007669"/>
    <property type="project" value="EnsemblFungi"/>
</dbReference>
<dbReference type="HOGENOM" id="CLU_025144_1_0_1"/>
<evidence type="ECO:0000256" key="4">
    <source>
        <dbReference type="ARBA" id="ARBA00022692"/>
    </source>
</evidence>
<dbReference type="GO" id="GO:0045016">
    <property type="term" value="P:mitochondrial magnesium ion transmembrane transport"/>
    <property type="evidence" value="ECO:0007669"/>
    <property type="project" value="EnsemblFungi"/>
</dbReference>
<keyword evidence="3 14" id="KW-0813">Transport</keyword>
<keyword evidence="9 14" id="KW-0406">Ion transport</keyword>
<evidence type="ECO:0000256" key="13">
    <source>
        <dbReference type="ARBA" id="ARBA00046701"/>
    </source>
</evidence>
<sequence length="440" mass="50400">MWSHCSRRCSGLLRERVRVRLRRGLAGLPSLKPIQQQLLSLQPIKPTDSQVSCSVFNAVGHVVAVSQKFPKWQFLREHSLYPRDLRKLDSSNVEVIPTIMTKRNCIVVNLLHIKALIEQDRVFVFDTADRNSALLLGVLIYDLESKLRPPPQQMQQQPAPAPAQPYEHRALECILINVMSTLETEFKKQASVCKQILFQLENEVNRDKLRDLLVKSKSLTAFYQRAFLIREVLDELLESDEDLAAMYLAPTRREGDDFAELEMLIENYYTQCDEFVQQAMSLIEDIKSTEEIVNIILDANRNSLMLLELKVTIYTLGVTVATLLPAFYGMNLKNFIEESVVGFNAVVVLSLAAGLWITRTNFKSLRDVTKLSMLKRRPDTAVRSIKRTSQGPPVVVPQPTLPQKFSAALRRIWRGPQSTRKPSSGSERDYIWKWLMDDKK</sequence>
<dbReference type="GO" id="GO:0005743">
    <property type="term" value="C:mitochondrial inner membrane"/>
    <property type="evidence" value="ECO:0007669"/>
    <property type="project" value="UniProtKB-SubCell"/>
</dbReference>
<feature type="transmembrane region" description="Helical" evidence="14">
    <location>
        <begin position="311"/>
        <end position="328"/>
    </location>
</feature>
<comment type="similarity">
    <text evidence="2 14">Belongs to the CorA metal ion transporter (MIT) (TC 1.A.35) family.</text>
</comment>
<dbReference type="PANTHER" id="PTHR13890:SF27">
    <property type="entry name" value="MAGNESIUM TRANSPORTER MRS2, MITOCHONDRIAL"/>
    <property type="match status" value="1"/>
</dbReference>
<dbReference type="GeneID" id="34526016"/>
<evidence type="ECO:0000256" key="7">
    <source>
        <dbReference type="ARBA" id="ARBA00022946"/>
    </source>
</evidence>